<dbReference type="PANTHER" id="PTHR35526:SF3">
    <property type="entry name" value="ANTI-SIGMA-F FACTOR RSBW"/>
    <property type="match status" value="1"/>
</dbReference>
<dbReference type="PANTHER" id="PTHR35526">
    <property type="entry name" value="ANTI-SIGMA-F FACTOR RSBW-RELATED"/>
    <property type="match status" value="1"/>
</dbReference>
<keyword evidence="3" id="KW-0808">Transferase</keyword>
<evidence type="ECO:0000259" key="2">
    <source>
        <dbReference type="Pfam" id="PF13581"/>
    </source>
</evidence>
<accession>A0A2T0QAR6</accession>
<dbReference type="InterPro" id="IPR036890">
    <property type="entry name" value="HATPase_C_sf"/>
</dbReference>
<dbReference type="RefSeq" id="WP_106243212.1">
    <property type="nucleotide sequence ID" value="NZ_PVZC01000002.1"/>
</dbReference>
<name>A0A2T0QAR6_9ACTN</name>
<keyword evidence="1" id="KW-0723">Serine/threonine-protein kinase</keyword>
<dbReference type="SUPFAM" id="SSF55874">
    <property type="entry name" value="ATPase domain of HSP90 chaperone/DNA topoisomerase II/histidine kinase"/>
    <property type="match status" value="1"/>
</dbReference>
<sequence length="147" mass="15856">MDVRFSLALPRAAYTVPVMRRVVGDTLRALGVAEECLDDILIASSEACTNVVDHGVSAHGYELNVLIRDSCCILEIVNEGSGFDLSRVPPAAPDAESGRGIALMRALVDDVSFVRDDGARMAVCLEKRVRWRDDRPGELVGAVSRAS</sequence>
<organism evidence="3 4">
    <name type="scientific">Allonocardiopsis opalescens</name>
    <dbReference type="NCBI Taxonomy" id="1144618"/>
    <lineage>
        <taxon>Bacteria</taxon>
        <taxon>Bacillati</taxon>
        <taxon>Actinomycetota</taxon>
        <taxon>Actinomycetes</taxon>
        <taxon>Streptosporangiales</taxon>
        <taxon>Allonocardiopsis</taxon>
    </lineage>
</organism>
<dbReference type="Proteomes" id="UP000237846">
    <property type="component" value="Unassembled WGS sequence"/>
</dbReference>
<proteinExistence type="predicted"/>
<dbReference type="Gene3D" id="3.30.565.10">
    <property type="entry name" value="Histidine kinase-like ATPase, C-terminal domain"/>
    <property type="match status" value="1"/>
</dbReference>
<reference evidence="3 4" key="1">
    <citation type="submission" date="2018-03" db="EMBL/GenBank/DDBJ databases">
        <title>Genomic Encyclopedia of Archaeal and Bacterial Type Strains, Phase II (KMG-II): from individual species to whole genera.</title>
        <authorList>
            <person name="Goeker M."/>
        </authorList>
    </citation>
    <scope>NUCLEOTIDE SEQUENCE [LARGE SCALE GENOMIC DNA]</scope>
    <source>
        <strain evidence="3 4">DSM 45601</strain>
    </source>
</reference>
<dbReference type="InterPro" id="IPR003594">
    <property type="entry name" value="HATPase_dom"/>
</dbReference>
<dbReference type="InterPro" id="IPR050267">
    <property type="entry name" value="Anti-sigma-factor_SerPK"/>
</dbReference>
<evidence type="ECO:0000313" key="4">
    <source>
        <dbReference type="Proteomes" id="UP000237846"/>
    </source>
</evidence>
<dbReference type="OrthoDB" id="3185978at2"/>
<dbReference type="GO" id="GO:0004674">
    <property type="term" value="F:protein serine/threonine kinase activity"/>
    <property type="evidence" value="ECO:0007669"/>
    <property type="project" value="UniProtKB-KW"/>
</dbReference>
<dbReference type="EMBL" id="PVZC01000002">
    <property type="protein sequence ID" value="PRY00937.1"/>
    <property type="molecule type" value="Genomic_DNA"/>
</dbReference>
<dbReference type="CDD" id="cd16936">
    <property type="entry name" value="HATPase_RsbW-like"/>
    <property type="match status" value="1"/>
</dbReference>
<evidence type="ECO:0000313" key="3">
    <source>
        <dbReference type="EMBL" id="PRY00937.1"/>
    </source>
</evidence>
<protein>
    <submittedName>
        <fullName evidence="3">Serine/threonine-protein kinase RsbW</fullName>
    </submittedName>
</protein>
<comment type="caution">
    <text evidence="3">The sequence shown here is derived from an EMBL/GenBank/DDBJ whole genome shotgun (WGS) entry which is preliminary data.</text>
</comment>
<keyword evidence="4" id="KW-1185">Reference proteome</keyword>
<gene>
    <name evidence="3" type="ORF">CLV72_102570</name>
</gene>
<evidence type="ECO:0000256" key="1">
    <source>
        <dbReference type="ARBA" id="ARBA00022527"/>
    </source>
</evidence>
<dbReference type="Pfam" id="PF13581">
    <property type="entry name" value="HATPase_c_2"/>
    <property type="match status" value="1"/>
</dbReference>
<dbReference type="AlphaFoldDB" id="A0A2T0QAR6"/>
<keyword evidence="3" id="KW-0418">Kinase</keyword>
<feature type="domain" description="Histidine kinase/HSP90-like ATPase" evidence="2">
    <location>
        <begin position="15"/>
        <end position="125"/>
    </location>
</feature>